<comment type="caution">
    <text evidence="1">The sequence shown here is derived from an EMBL/GenBank/DDBJ whole genome shotgun (WGS) entry which is preliminary data.</text>
</comment>
<evidence type="ECO:0008006" key="3">
    <source>
        <dbReference type="Google" id="ProtNLM"/>
    </source>
</evidence>
<accession>A0A161SB00</accession>
<organism evidence="1 2">
    <name type="scientific">Myroides marinus</name>
    <dbReference type="NCBI Taxonomy" id="703342"/>
    <lineage>
        <taxon>Bacteria</taxon>
        <taxon>Pseudomonadati</taxon>
        <taxon>Bacteroidota</taxon>
        <taxon>Flavobacteriia</taxon>
        <taxon>Flavobacteriales</taxon>
        <taxon>Flavobacteriaceae</taxon>
        <taxon>Myroides</taxon>
    </lineage>
</organism>
<gene>
    <name evidence="1" type="ORF">AV926_04820</name>
</gene>
<dbReference type="Pfam" id="PF13730">
    <property type="entry name" value="HTH_36"/>
    <property type="match status" value="1"/>
</dbReference>
<dbReference type="Proteomes" id="UP000076630">
    <property type="component" value="Unassembled WGS sequence"/>
</dbReference>
<proteinExistence type="predicted"/>
<name>A0A161SB00_9FLAO</name>
<sequence length="217" mass="25624">MNEGFWSILTAEVRYDKRLKPNAKLLYSEISALTSRDGYCWAKNEYFAELYDVSPETISRWISQLKKYGYVLVEIENKSGGFERKIRLDISGKAPCHFEQTALTKKTNRLDENVNIIIHTNNTINNKGALEFLKENSFSLYENFEMRFKKQISDFPKFCELFDLKFDEEDLEYTVKKINSRLTRFAINYCENERKGQGGNQQQIIQPVVQQYQKTRF</sequence>
<keyword evidence="2" id="KW-1185">Reference proteome</keyword>
<dbReference type="EMBL" id="LQNU01000041">
    <property type="protein sequence ID" value="KZE82874.1"/>
    <property type="molecule type" value="Genomic_DNA"/>
</dbReference>
<dbReference type="RefSeq" id="WP_052243562.1">
    <property type="nucleotide sequence ID" value="NZ_JWJO01000037.1"/>
</dbReference>
<protein>
    <recommendedName>
        <fullName evidence="3">Helix-turn-helix domain-containing protein</fullName>
    </recommendedName>
</protein>
<evidence type="ECO:0000313" key="1">
    <source>
        <dbReference type="EMBL" id="KZE82874.1"/>
    </source>
</evidence>
<reference evidence="1 2" key="1">
    <citation type="submission" date="2016-01" db="EMBL/GenBank/DDBJ databases">
        <title>Whole genome sequencing of Myroides marinus L41.</title>
        <authorList>
            <person name="Hong K.W."/>
        </authorList>
    </citation>
    <scope>NUCLEOTIDE SEQUENCE [LARGE SCALE GENOMIC DNA]</scope>
    <source>
        <strain evidence="1 2">L41</strain>
    </source>
</reference>
<dbReference type="OrthoDB" id="1821976at2"/>
<dbReference type="AlphaFoldDB" id="A0A161SB00"/>
<evidence type="ECO:0000313" key="2">
    <source>
        <dbReference type="Proteomes" id="UP000076630"/>
    </source>
</evidence>